<feature type="region of interest" description="Disordered" evidence="1">
    <location>
        <begin position="179"/>
        <end position="200"/>
    </location>
</feature>
<feature type="compositionally biased region" description="Pro residues" evidence="1">
    <location>
        <begin position="342"/>
        <end position="352"/>
    </location>
</feature>
<name>A0A401WY48_ACEPA</name>
<gene>
    <name evidence="3" type="ORF">NBRC3188_2902</name>
</gene>
<proteinExistence type="predicted"/>
<protein>
    <submittedName>
        <fullName evidence="3">Uncharacterized protein</fullName>
    </submittedName>
</protein>
<feature type="region of interest" description="Disordered" evidence="1">
    <location>
        <begin position="65"/>
        <end position="87"/>
    </location>
</feature>
<comment type="caution">
    <text evidence="3">The sequence shown here is derived from an EMBL/GenBank/DDBJ whole genome shotgun (WGS) entry which is preliminary data.</text>
</comment>
<evidence type="ECO:0000256" key="1">
    <source>
        <dbReference type="SAM" id="MobiDB-lite"/>
    </source>
</evidence>
<feature type="chain" id="PRO_5019586823" evidence="2">
    <location>
        <begin position="30"/>
        <end position="352"/>
    </location>
</feature>
<sequence>MVPNKILSSGLIILLSGGAIVSASSFASAASIDDKQTGAQHPPNNENFATAEPNAGVPFASLMSVDSGRGKPRPAPPPSLPLASQPISQENGRVEATLNRMNGQISDRLKGLSIGDGDLKPTKLSPSDKTLIDQLTEEEKQIKLLDARKRRLKVAIETWAEAFDPHKEQAAAGETIDAKKGMGESQSQGSDHGNADNDHDLDTLKSEIASLKQSLETASKGSVGLKSQQQDPYPVVTSTNATYDGGMEANILVPYSGEMKVSTGDMVQDGVTINSISGKTVTIKDSHSGRIIPLAWGDSVPRERPSPETAENNDKASSQSTGGNQTSKKTHTQNNHAYQPSLAPPLAPPFNG</sequence>
<feature type="compositionally biased region" description="Polar residues" evidence="1">
    <location>
        <begin position="315"/>
        <end position="338"/>
    </location>
</feature>
<organism evidence="3 4">
    <name type="scientific">Acetobacter pasteurianus NBRC 3188</name>
    <dbReference type="NCBI Taxonomy" id="1226663"/>
    <lineage>
        <taxon>Bacteria</taxon>
        <taxon>Pseudomonadati</taxon>
        <taxon>Pseudomonadota</taxon>
        <taxon>Alphaproteobacteria</taxon>
        <taxon>Acetobacterales</taxon>
        <taxon>Acetobacteraceae</taxon>
        <taxon>Acetobacter</taxon>
    </lineage>
</organism>
<evidence type="ECO:0000256" key="2">
    <source>
        <dbReference type="SAM" id="SignalP"/>
    </source>
</evidence>
<evidence type="ECO:0000313" key="4">
    <source>
        <dbReference type="Proteomes" id="UP000287300"/>
    </source>
</evidence>
<feature type="region of interest" description="Disordered" evidence="1">
    <location>
        <begin position="294"/>
        <end position="352"/>
    </location>
</feature>
<feature type="signal peptide" evidence="2">
    <location>
        <begin position="1"/>
        <end position="29"/>
    </location>
</feature>
<accession>A0A401WY48</accession>
<dbReference type="AlphaFoldDB" id="A0A401WY48"/>
<dbReference type="EMBL" id="BDES01000078">
    <property type="protein sequence ID" value="GCD54205.1"/>
    <property type="molecule type" value="Genomic_DNA"/>
</dbReference>
<keyword evidence="2" id="KW-0732">Signal</keyword>
<dbReference type="RefSeq" id="WP_124296508.1">
    <property type="nucleotide sequence ID" value="NZ_BDES01000078.1"/>
</dbReference>
<reference evidence="3 4" key="1">
    <citation type="submission" date="2016-06" db="EMBL/GenBank/DDBJ databases">
        <title>Acetobacter pasteurianus NBRC 3188 whole genome sequencing project.</title>
        <authorList>
            <person name="Matsutani M."/>
            <person name="Shiwa Y."/>
            <person name="Okamoto-Kainuma A."/>
            <person name="Ishikawa M."/>
            <person name="Koizumi Y."/>
            <person name="Yoshikawa H."/>
            <person name="Yakushi T."/>
            <person name="Matsushita K."/>
        </authorList>
    </citation>
    <scope>NUCLEOTIDE SEQUENCE [LARGE SCALE GENOMIC DNA]</scope>
    <source>
        <strain evidence="3 4">NBRC 3188</strain>
    </source>
</reference>
<evidence type="ECO:0000313" key="3">
    <source>
        <dbReference type="EMBL" id="GCD54205.1"/>
    </source>
</evidence>
<dbReference type="Proteomes" id="UP000287300">
    <property type="component" value="Unassembled WGS sequence"/>
</dbReference>